<sequence length="129" mass="14757">MNITQVTLSNNSNNSRREIFDPELWKLRAANRRVVEEYEMLLLPSGGLKAQEILQTVNAFGWRSFVQCPGDYNRNIVLEFYSNLNPVSRTSTVRCKSLSGNTCICTNTISHNNDGYKQGKWNYSKSDDI</sequence>
<dbReference type="AlphaFoldDB" id="A0A1U7VYD8"/>
<dbReference type="RefSeq" id="XP_009771383.1">
    <property type="nucleotide sequence ID" value="XM_009773081.1"/>
</dbReference>
<keyword evidence="1" id="KW-1185">Reference proteome</keyword>
<evidence type="ECO:0000313" key="2">
    <source>
        <dbReference type="RefSeq" id="XP_009771383.1"/>
    </source>
</evidence>
<name>A0A1U7VYD8_NICSY</name>
<accession>A0A1U7VYD8</accession>
<reference evidence="2" key="2">
    <citation type="submission" date="2025-08" db="UniProtKB">
        <authorList>
            <consortium name="RefSeq"/>
        </authorList>
    </citation>
    <scope>IDENTIFICATION</scope>
    <source>
        <tissue evidence="2">Leaf</tissue>
    </source>
</reference>
<dbReference type="Proteomes" id="UP000189701">
    <property type="component" value="Unplaced"/>
</dbReference>
<proteinExistence type="predicted"/>
<reference evidence="1" key="1">
    <citation type="journal article" date="2013" name="Genome Biol.">
        <title>Reference genomes and transcriptomes of Nicotiana sylvestris and Nicotiana tomentosiformis.</title>
        <authorList>
            <person name="Sierro N."/>
            <person name="Battey J.N."/>
            <person name="Ouadi S."/>
            <person name="Bovet L."/>
            <person name="Goepfert S."/>
            <person name="Bakaher N."/>
            <person name="Peitsch M.C."/>
            <person name="Ivanov N.V."/>
        </authorList>
    </citation>
    <scope>NUCLEOTIDE SEQUENCE [LARGE SCALE GENOMIC DNA]</scope>
</reference>
<gene>
    <name evidence="2" type="primary">LOC104221925</name>
</gene>
<protein>
    <submittedName>
        <fullName evidence="2">Uncharacterized protein LOC104221925 isoform X2</fullName>
    </submittedName>
</protein>
<organism evidence="1 2">
    <name type="scientific">Nicotiana sylvestris</name>
    <name type="common">Wood tobacco</name>
    <name type="synonym">South American tobacco</name>
    <dbReference type="NCBI Taxonomy" id="4096"/>
    <lineage>
        <taxon>Eukaryota</taxon>
        <taxon>Viridiplantae</taxon>
        <taxon>Streptophyta</taxon>
        <taxon>Embryophyta</taxon>
        <taxon>Tracheophyta</taxon>
        <taxon>Spermatophyta</taxon>
        <taxon>Magnoliopsida</taxon>
        <taxon>eudicotyledons</taxon>
        <taxon>Gunneridae</taxon>
        <taxon>Pentapetalae</taxon>
        <taxon>asterids</taxon>
        <taxon>lamiids</taxon>
        <taxon>Solanales</taxon>
        <taxon>Solanaceae</taxon>
        <taxon>Nicotianoideae</taxon>
        <taxon>Nicotianeae</taxon>
        <taxon>Nicotiana</taxon>
    </lineage>
</organism>
<evidence type="ECO:0000313" key="1">
    <source>
        <dbReference type="Proteomes" id="UP000189701"/>
    </source>
</evidence>